<reference evidence="10" key="1">
    <citation type="submission" date="2020-06" db="EMBL/GenBank/DDBJ databases">
        <authorList>
            <consortium name="Plant Systems Biology data submission"/>
        </authorList>
    </citation>
    <scope>NUCLEOTIDE SEQUENCE</scope>
    <source>
        <strain evidence="10">D6</strain>
    </source>
</reference>
<accession>A0A9N8H520</accession>
<keyword evidence="8" id="KW-0812">Transmembrane</keyword>
<protein>
    <submittedName>
        <fullName evidence="10">Probable E3 ubiquitin-protein ligase RNF217</fullName>
    </submittedName>
</protein>
<dbReference type="PANTHER" id="PTHR11685">
    <property type="entry name" value="RBR FAMILY RING FINGER AND IBR DOMAIN-CONTAINING"/>
    <property type="match status" value="1"/>
</dbReference>
<feature type="compositionally biased region" description="Polar residues" evidence="7">
    <location>
        <begin position="272"/>
        <end position="298"/>
    </location>
</feature>
<dbReference type="EMBL" id="CAICTM010000062">
    <property type="protein sequence ID" value="CAB9499555.1"/>
    <property type="molecule type" value="Genomic_DNA"/>
</dbReference>
<evidence type="ECO:0000256" key="6">
    <source>
        <dbReference type="ARBA" id="ARBA00022833"/>
    </source>
</evidence>
<dbReference type="InterPro" id="IPR013083">
    <property type="entry name" value="Znf_RING/FYVE/PHD"/>
</dbReference>
<evidence type="ECO:0000256" key="3">
    <source>
        <dbReference type="ARBA" id="ARBA00022737"/>
    </source>
</evidence>
<dbReference type="Gene3D" id="3.30.40.10">
    <property type="entry name" value="Zinc/RING finger domain, C3HC4 (zinc finger)"/>
    <property type="match status" value="1"/>
</dbReference>
<evidence type="ECO:0000313" key="11">
    <source>
        <dbReference type="Proteomes" id="UP001153069"/>
    </source>
</evidence>
<feature type="transmembrane region" description="Helical" evidence="8">
    <location>
        <begin position="420"/>
        <end position="448"/>
    </location>
</feature>
<keyword evidence="8" id="KW-0472">Membrane</keyword>
<gene>
    <name evidence="10" type="ORF">SEMRO_63_G036080.1</name>
</gene>
<keyword evidence="3" id="KW-0677">Repeat</keyword>
<evidence type="ECO:0000256" key="7">
    <source>
        <dbReference type="SAM" id="MobiDB-lite"/>
    </source>
</evidence>
<dbReference type="GO" id="GO:0008270">
    <property type="term" value="F:zinc ion binding"/>
    <property type="evidence" value="ECO:0007669"/>
    <property type="project" value="UniProtKB-KW"/>
</dbReference>
<name>A0A9N8H520_9STRA</name>
<dbReference type="InterPro" id="IPR001841">
    <property type="entry name" value="Znf_RING"/>
</dbReference>
<evidence type="ECO:0000256" key="1">
    <source>
        <dbReference type="ARBA" id="ARBA00022679"/>
    </source>
</evidence>
<dbReference type="PROSITE" id="PS51873">
    <property type="entry name" value="TRIAD"/>
    <property type="match status" value="1"/>
</dbReference>
<dbReference type="GO" id="GO:0004842">
    <property type="term" value="F:ubiquitin-protein transferase activity"/>
    <property type="evidence" value="ECO:0007669"/>
    <property type="project" value="InterPro"/>
</dbReference>
<proteinExistence type="predicted"/>
<feature type="region of interest" description="Disordered" evidence="7">
    <location>
        <begin position="259"/>
        <end position="298"/>
    </location>
</feature>
<keyword evidence="5" id="KW-0833">Ubl conjugation pathway</keyword>
<dbReference type="OrthoDB" id="1431934at2759"/>
<dbReference type="Proteomes" id="UP001153069">
    <property type="component" value="Unassembled WGS sequence"/>
</dbReference>
<evidence type="ECO:0000256" key="8">
    <source>
        <dbReference type="SAM" id="Phobius"/>
    </source>
</evidence>
<dbReference type="InterPro" id="IPR017907">
    <property type="entry name" value="Znf_RING_CS"/>
</dbReference>
<evidence type="ECO:0000313" key="10">
    <source>
        <dbReference type="EMBL" id="CAB9499555.1"/>
    </source>
</evidence>
<keyword evidence="1" id="KW-0808">Transferase</keyword>
<keyword evidence="6" id="KW-0862">Zinc</keyword>
<dbReference type="InterPro" id="IPR044066">
    <property type="entry name" value="TRIAD_supradom"/>
</dbReference>
<dbReference type="Gene3D" id="1.20.120.1750">
    <property type="match status" value="1"/>
</dbReference>
<feature type="domain" description="RING-type" evidence="9">
    <location>
        <begin position="51"/>
        <end position="413"/>
    </location>
</feature>
<evidence type="ECO:0000259" key="9">
    <source>
        <dbReference type="PROSITE" id="PS51873"/>
    </source>
</evidence>
<keyword evidence="8" id="KW-1133">Transmembrane helix</keyword>
<dbReference type="InterPro" id="IPR031127">
    <property type="entry name" value="E3_UB_ligase_RBR"/>
</dbReference>
<organism evidence="10 11">
    <name type="scientific">Seminavis robusta</name>
    <dbReference type="NCBI Taxonomy" id="568900"/>
    <lineage>
        <taxon>Eukaryota</taxon>
        <taxon>Sar</taxon>
        <taxon>Stramenopiles</taxon>
        <taxon>Ochrophyta</taxon>
        <taxon>Bacillariophyta</taxon>
        <taxon>Bacillariophyceae</taxon>
        <taxon>Bacillariophycidae</taxon>
        <taxon>Naviculales</taxon>
        <taxon>Naviculaceae</taxon>
        <taxon>Seminavis</taxon>
    </lineage>
</organism>
<dbReference type="CDD" id="cd20336">
    <property type="entry name" value="Rcat_RBR"/>
    <property type="match status" value="1"/>
</dbReference>
<keyword evidence="2" id="KW-0479">Metal-binding</keyword>
<dbReference type="PROSITE" id="PS00518">
    <property type="entry name" value="ZF_RING_1"/>
    <property type="match status" value="1"/>
</dbReference>
<evidence type="ECO:0000256" key="5">
    <source>
        <dbReference type="ARBA" id="ARBA00022786"/>
    </source>
</evidence>
<dbReference type="SUPFAM" id="SSF57850">
    <property type="entry name" value="RING/U-box"/>
    <property type="match status" value="2"/>
</dbReference>
<sequence length="514" mass="56833">MADPPACDVSVASTDSICPICYEEYSATRKTGSSVDGKCGMEIVAAVMTKRDDTHVTKRSDKRSFRRRRVQVEECGHAFCYECLAQHCKLSVKNRDVPVPCPHGIGTASPCLDYDGRHCLASEVVKSILTANPDFPADDDHEDVEDAIKNMGRIEPLIKFDGSHQQDDPFQEIQLNKTFSTEKMSSSSSCSSSSASSGFVSLSSLPEYWNKYLKIQRLQENPTLLTCPQCDELVTPPTLQEGEGLGTTFKENGENCSHADNDISFEDLENPVQPNDNDLSDQEGTSSSLESDNKNINPSSNTTLVYPQVACPSCRHAFCAIHGDLHAGMTCEEFRGTDQFLDLEESEAAIQMMSKRCSHCEAPIMKISGCDHIVCANCHQDMCWKCQTHVHLTGKVIRSCANCKQGFVDHRYYAEYRLRLLLILPFHLLLSAIYMALVLVVAVLTFGFGCFFCCGTRLDPETTTTTSPPPPSGQRPKLQPGKGICMAARIFCLPMAELMRDCGLLQDNHDDVRS</sequence>
<dbReference type="GO" id="GO:0016567">
    <property type="term" value="P:protein ubiquitination"/>
    <property type="evidence" value="ECO:0007669"/>
    <property type="project" value="InterPro"/>
</dbReference>
<comment type="caution">
    <text evidence="10">The sequence shown here is derived from an EMBL/GenBank/DDBJ whole genome shotgun (WGS) entry which is preliminary data.</text>
</comment>
<keyword evidence="11" id="KW-1185">Reference proteome</keyword>
<dbReference type="SMART" id="SM00184">
    <property type="entry name" value="RING"/>
    <property type="match status" value="1"/>
</dbReference>
<dbReference type="AlphaFoldDB" id="A0A9N8H520"/>
<keyword evidence="4" id="KW-0863">Zinc-finger</keyword>
<evidence type="ECO:0000256" key="2">
    <source>
        <dbReference type="ARBA" id="ARBA00022723"/>
    </source>
</evidence>
<evidence type="ECO:0000256" key="4">
    <source>
        <dbReference type="ARBA" id="ARBA00022771"/>
    </source>
</evidence>